<evidence type="ECO:0000313" key="2">
    <source>
        <dbReference type="EMBL" id="EAS63536.1"/>
    </source>
</evidence>
<evidence type="ECO:0000313" key="3">
    <source>
        <dbReference type="Proteomes" id="UP000001603"/>
    </source>
</evidence>
<gene>
    <name evidence="2" type="ORF">VAS14_08690</name>
</gene>
<dbReference type="AlphaFoldDB" id="Q1ZN02"/>
<reference evidence="2 3" key="1">
    <citation type="journal article" date="2009" name="Proc. Natl. Acad. Sci. U.S.A.">
        <title>The genomic basis of trophic strategy in marine bacteria.</title>
        <authorList>
            <person name="Lauro F.M."/>
            <person name="McDougald D."/>
            <person name="Thomas T."/>
            <person name="Williams T.J."/>
            <person name="Egan S."/>
            <person name="Rice S."/>
            <person name="DeMaere M.Z."/>
            <person name="Ting L."/>
            <person name="Ertan H."/>
            <person name="Johnson J."/>
            <person name="Ferriera S."/>
            <person name="Lapidus A."/>
            <person name="Anderson I."/>
            <person name="Kyrpides N."/>
            <person name="Munk A.C."/>
            <person name="Detter C."/>
            <person name="Han C.S."/>
            <person name="Brown M.V."/>
            <person name="Robb F.T."/>
            <person name="Kjelleberg S."/>
            <person name="Cavicchioli R."/>
        </authorList>
    </citation>
    <scope>NUCLEOTIDE SEQUENCE [LARGE SCALE GENOMIC DNA]</scope>
    <source>
        <strain evidence="2 3">S14</strain>
    </source>
</reference>
<feature type="compositionally biased region" description="Acidic residues" evidence="1">
    <location>
        <begin position="1"/>
        <end position="12"/>
    </location>
</feature>
<evidence type="ECO:0000256" key="1">
    <source>
        <dbReference type="SAM" id="MobiDB-lite"/>
    </source>
</evidence>
<dbReference type="Proteomes" id="UP000001603">
    <property type="component" value="Unassembled WGS sequence"/>
</dbReference>
<name>Q1ZN02_PHOAS</name>
<feature type="region of interest" description="Disordered" evidence="1">
    <location>
        <begin position="1"/>
        <end position="29"/>
    </location>
</feature>
<dbReference type="HOGENOM" id="CLU_3409891_0_0_6"/>
<organism evidence="2 3">
    <name type="scientific">Photobacterium angustum (strain S14 / CCUG 15956)</name>
    <name type="common">Vibrio sp. (strain S14 / CCUG 15956)</name>
    <dbReference type="NCBI Taxonomy" id="314292"/>
    <lineage>
        <taxon>Bacteria</taxon>
        <taxon>Pseudomonadati</taxon>
        <taxon>Pseudomonadota</taxon>
        <taxon>Gammaproteobacteria</taxon>
        <taxon>Vibrionales</taxon>
        <taxon>Vibrionaceae</taxon>
        <taxon>Photobacterium</taxon>
    </lineage>
</organism>
<sequence>MEEEEEEEEEEGGTLLTVNVMHTEFTKKR</sequence>
<dbReference type="EMBL" id="AAOJ01000006">
    <property type="protein sequence ID" value="EAS63536.1"/>
    <property type="molecule type" value="Genomic_DNA"/>
</dbReference>
<proteinExistence type="predicted"/>
<comment type="caution">
    <text evidence="2">The sequence shown here is derived from an EMBL/GenBank/DDBJ whole genome shotgun (WGS) entry which is preliminary data.</text>
</comment>
<accession>Q1ZN02</accession>
<protein>
    <submittedName>
        <fullName evidence="2">Uncharacterized protein</fullName>
    </submittedName>
</protein>